<feature type="region of interest" description="Disordered" evidence="6">
    <location>
        <begin position="144"/>
        <end position="182"/>
    </location>
</feature>
<dbReference type="CDD" id="cd00563">
    <property type="entry name" value="Dtyr_deacylase"/>
    <property type="match status" value="1"/>
</dbReference>
<evidence type="ECO:0000256" key="1">
    <source>
        <dbReference type="ARBA" id="ARBA00009673"/>
    </source>
</evidence>
<dbReference type="GO" id="GO:0005737">
    <property type="term" value="C:cytoplasm"/>
    <property type="evidence" value="ECO:0007669"/>
    <property type="project" value="UniProtKB-SubCell"/>
</dbReference>
<evidence type="ECO:0000256" key="4">
    <source>
        <dbReference type="ARBA" id="ARBA00048018"/>
    </source>
</evidence>
<feature type="compositionally biased region" description="Basic and acidic residues" evidence="6">
    <location>
        <begin position="151"/>
        <end position="176"/>
    </location>
</feature>
<accession>U5ESE4</accession>
<dbReference type="GO" id="GO:0000049">
    <property type="term" value="F:tRNA binding"/>
    <property type="evidence" value="ECO:0007669"/>
    <property type="project" value="UniProtKB-KW"/>
</dbReference>
<sequence length="182" mass="20605">MKAIIQRVIAAKVTVGEELISSIGRGLCVLIGISENDNSIDVDYIAKKLLNIRLFEDASGKRWMESILDQKLEILCVSQFTLYYKLKGNKPDFQHAMKGPDAENLYNSLLKALKQQYDSERIKDGKFGAMMEVHIQNDGPVTIEIESPPHSQKELDKLKRAAAHESNRKEKQKVEKIVSNSF</sequence>
<dbReference type="NCBIfam" id="TIGR00256">
    <property type="entry name" value="D-aminoacyl-tRNA deacylase"/>
    <property type="match status" value="1"/>
</dbReference>
<protein>
    <recommendedName>
        <fullName evidence="2 5">D-aminoacyl-tRNA deacylase</fullName>
        <ecNumber evidence="2 5">3.1.1.96</ecNumber>
    </recommendedName>
</protein>
<dbReference type="Gene3D" id="3.50.80.10">
    <property type="entry name" value="D-tyrosyl-tRNA(Tyr) deacylase"/>
    <property type="match status" value="1"/>
</dbReference>
<comment type="similarity">
    <text evidence="1 5">Belongs to the DTD family.</text>
</comment>
<dbReference type="PANTHER" id="PTHR10472:SF5">
    <property type="entry name" value="D-AMINOACYL-TRNA DEACYLASE 1"/>
    <property type="match status" value="1"/>
</dbReference>
<dbReference type="EC" id="3.1.1.96" evidence="2 5"/>
<dbReference type="InterPro" id="IPR023509">
    <property type="entry name" value="DTD-like_sf"/>
</dbReference>
<proteinExistence type="evidence at transcript level"/>
<reference evidence="7" key="1">
    <citation type="journal article" date="2014" name="Insect Biochem. Mol. Biol.">
        <title>An insight into the sialome of the frog biting fly, Corethrella appendiculata.</title>
        <authorList>
            <person name="Ribeiro J.M.C."/>
            <person name="Chagas A.C."/>
            <person name="Pham V.M."/>
            <person name="Lounibos L.P."/>
            <person name="Calvo E."/>
        </authorList>
    </citation>
    <scope>NUCLEOTIDE SEQUENCE</scope>
    <source>
        <tissue evidence="7">Salivary glands</tissue>
    </source>
</reference>
<evidence type="ECO:0000256" key="6">
    <source>
        <dbReference type="SAM" id="MobiDB-lite"/>
    </source>
</evidence>
<keyword evidence="5" id="KW-0378">Hydrolase</keyword>
<dbReference type="EMBL" id="GANO01003285">
    <property type="protein sequence ID" value="JAB56586.1"/>
    <property type="molecule type" value="mRNA"/>
</dbReference>
<keyword evidence="5" id="KW-0820">tRNA-binding</keyword>
<evidence type="ECO:0000256" key="3">
    <source>
        <dbReference type="ARBA" id="ARBA00047676"/>
    </source>
</evidence>
<evidence type="ECO:0000256" key="2">
    <source>
        <dbReference type="ARBA" id="ARBA00013056"/>
    </source>
</evidence>
<dbReference type="Pfam" id="PF02580">
    <property type="entry name" value="Tyr_Deacylase"/>
    <property type="match status" value="1"/>
</dbReference>
<dbReference type="InterPro" id="IPR003732">
    <property type="entry name" value="Daa-tRNA_deacyls_DTD"/>
</dbReference>
<comment type="catalytic activity">
    <reaction evidence="4">
        <text>a D-aminoacyl-tRNA + H2O = a tRNA + a D-alpha-amino acid + H(+)</text>
        <dbReference type="Rhea" id="RHEA:13953"/>
        <dbReference type="Rhea" id="RHEA-COMP:10123"/>
        <dbReference type="Rhea" id="RHEA-COMP:10124"/>
        <dbReference type="ChEBI" id="CHEBI:15377"/>
        <dbReference type="ChEBI" id="CHEBI:15378"/>
        <dbReference type="ChEBI" id="CHEBI:59871"/>
        <dbReference type="ChEBI" id="CHEBI:78442"/>
        <dbReference type="ChEBI" id="CHEBI:79333"/>
        <dbReference type="EC" id="3.1.1.96"/>
    </reaction>
</comment>
<dbReference type="SUPFAM" id="SSF69500">
    <property type="entry name" value="DTD-like"/>
    <property type="match status" value="1"/>
</dbReference>
<evidence type="ECO:0000313" key="7">
    <source>
        <dbReference type="EMBL" id="JAB56586.1"/>
    </source>
</evidence>
<dbReference type="PANTHER" id="PTHR10472">
    <property type="entry name" value="D-TYROSYL-TRNA TYR DEACYLASE"/>
    <property type="match status" value="1"/>
</dbReference>
<evidence type="ECO:0000256" key="5">
    <source>
        <dbReference type="RuleBase" id="RU003470"/>
    </source>
</evidence>
<comment type="catalytic activity">
    <reaction evidence="3">
        <text>glycyl-tRNA(Ala) + H2O = tRNA(Ala) + glycine + H(+)</text>
        <dbReference type="Rhea" id="RHEA:53744"/>
        <dbReference type="Rhea" id="RHEA-COMP:9657"/>
        <dbReference type="Rhea" id="RHEA-COMP:13640"/>
        <dbReference type="ChEBI" id="CHEBI:15377"/>
        <dbReference type="ChEBI" id="CHEBI:15378"/>
        <dbReference type="ChEBI" id="CHEBI:57305"/>
        <dbReference type="ChEBI" id="CHEBI:78442"/>
        <dbReference type="ChEBI" id="CHEBI:78522"/>
        <dbReference type="EC" id="3.1.1.96"/>
    </reaction>
</comment>
<dbReference type="GO" id="GO:0051500">
    <property type="term" value="F:D-tyrosyl-tRNA(Tyr) deacylase activity"/>
    <property type="evidence" value="ECO:0007669"/>
    <property type="project" value="TreeGrafter"/>
</dbReference>
<dbReference type="FunFam" id="3.50.80.10:FF:000001">
    <property type="entry name" value="D-aminoacyl-tRNA deacylase"/>
    <property type="match status" value="1"/>
</dbReference>
<dbReference type="AlphaFoldDB" id="U5ESE4"/>
<name>U5ESE4_9DIPT</name>
<comment type="subcellular location">
    <subcellularLocation>
        <location evidence="5">Cytoplasm</location>
    </subcellularLocation>
</comment>
<organism evidence="7">
    <name type="scientific">Corethrella appendiculata</name>
    <dbReference type="NCBI Taxonomy" id="1370023"/>
    <lineage>
        <taxon>Eukaryota</taxon>
        <taxon>Metazoa</taxon>
        <taxon>Ecdysozoa</taxon>
        <taxon>Arthropoda</taxon>
        <taxon>Hexapoda</taxon>
        <taxon>Insecta</taxon>
        <taxon>Pterygota</taxon>
        <taxon>Neoptera</taxon>
        <taxon>Endopterygota</taxon>
        <taxon>Diptera</taxon>
        <taxon>Nematocera</taxon>
        <taxon>Culicoidea</taxon>
        <taxon>Chaoboridae</taxon>
        <taxon>Corethrella</taxon>
    </lineage>
</organism>
<dbReference type="GO" id="GO:0106026">
    <property type="term" value="F:Gly-tRNA(Ala) deacylase activity"/>
    <property type="evidence" value="ECO:0007669"/>
    <property type="project" value="RHEA"/>
</dbReference>
<keyword evidence="5" id="KW-0694">RNA-binding</keyword>
<keyword evidence="5" id="KW-0963">Cytoplasm</keyword>